<reference evidence="1" key="1">
    <citation type="journal article" date="2014" name="Int. J. Syst. Evol. Microbiol.">
        <title>Complete genome sequence of Corynebacterium casei LMG S-19264T (=DSM 44701T), isolated from a smear-ripened cheese.</title>
        <authorList>
            <consortium name="US DOE Joint Genome Institute (JGI-PGF)"/>
            <person name="Walter F."/>
            <person name="Albersmeier A."/>
            <person name="Kalinowski J."/>
            <person name="Ruckert C."/>
        </authorList>
    </citation>
    <scope>NUCLEOTIDE SEQUENCE</scope>
    <source>
        <strain evidence="1">CGMCC 1.15725</strain>
    </source>
</reference>
<dbReference type="EMBL" id="BMJQ01000002">
    <property type="protein sequence ID" value="GGF05759.1"/>
    <property type="molecule type" value="Genomic_DNA"/>
</dbReference>
<keyword evidence="2" id="KW-1185">Reference proteome</keyword>
<protein>
    <recommendedName>
        <fullName evidence="3">Lipoprotein</fullName>
    </recommendedName>
</protein>
<reference evidence="1" key="2">
    <citation type="submission" date="2020-09" db="EMBL/GenBank/DDBJ databases">
        <authorList>
            <person name="Sun Q."/>
            <person name="Zhou Y."/>
        </authorList>
    </citation>
    <scope>NUCLEOTIDE SEQUENCE</scope>
    <source>
        <strain evidence="1">CGMCC 1.15725</strain>
    </source>
</reference>
<name>A0A8J2YQI6_9PROT</name>
<proteinExistence type="predicted"/>
<accession>A0A8J2YQI6</accession>
<gene>
    <name evidence="1" type="ORF">GCM10011611_09050</name>
</gene>
<comment type="caution">
    <text evidence="1">The sequence shown here is derived from an EMBL/GenBank/DDBJ whole genome shotgun (WGS) entry which is preliminary data.</text>
</comment>
<dbReference type="PROSITE" id="PS51257">
    <property type="entry name" value="PROKAR_LIPOPROTEIN"/>
    <property type="match status" value="1"/>
</dbReference>
<evidence type="ECO:0008006" key="3">
    <source>
        <dbReference type="Google" id="ProtNLM"/>
    </source>
</evidence>
<dbReference type="Proteomes" id="UP000646365">
    <property type="component" value="Unassembled WGS sequence"/>
</dbReference>
<dbReference type="RefSeq" id="WP_189042955.1">
    <property type="nucleotide sequence ID" value="NZ_BMJQ01000002.1"/>
</dbReference>
<sequence length="320" mass="32935">MRSADRIGRGARVVLLASLLAGVAGCVARQEEPGETSLAVPLSAAAEAPADPGRAAAASASDNSAPVAAAPTVTAAATAPVSGSTEQITVLGRSFTGLWKVNSPKRLAMDVGLFSGVHIRYSGETGDRDICELRQTGTALDARCLRLDRTAAGSIDGNQIVLRSWVGPATLILKASAPTSSALTGTISGGALGTQLTGGVPIHATKLTVQGSGQGSGPERPSAPLLRAVLADIAQGHLTADRYAPEAAARLRRNLDDMRTDVAELGPLKDVTYLDQLLPRHPFDPRERPLEVYRVDYAGGTRLCGISPGPPAAVADVVCR</sequence>
<organism evidence="1 2">
    <name type="scientific">Aliidongia dinghuensis</name>
    <dbReference type="NCBI Taxonomy" id="1867774"/>
    <lineage>
        <taxon>Bacteria</taxon>
        <taxon>Pseudomonadati</taxon>
        <taxon>Pseudomonadota</taxon>
        <taxon>Alphaproteobacteria</taxon>
        <taxon>Rhodospirillales</taxon>
        <taxon>Dongiaceae</taxon>
        <taxon>Aliidongia</taxon>
    </lineage>
</organism>
<evidence type="ECO:0000313" key="2">
    <source>
        <dbReference type="Proteomes" id="UP000646365"/>
    </source>
</evidence>
<dbReference type="AlphaFoldDB" id="A0A8J2YQI6"/>
<evidence type="ECO:0000313" key="1">
    <source>
        <dbReference type="EMBL" id="GGF05759.1"/>
    </source>
</evidence>